<accession>A0ACB8S7Y9</accession>
<evidence type="ECO:0000313" key="1">
    <source>
        <dbReference type="EMBL" id="KAI0052278.1"/>
    </source>
</evidence>
<reference evidence="1" key="1">
    <citation type="submission" date="2021-02" db="EMBL/GenBank/DDBJ databases">
        <authorList>
            <consortium name="DOE Joint Genome Institute"/>
            <person name="Ahrendt S."/>
            <person name="Looney B.P."/>
            <person name="Miyauchi S."/>
            <person name="Morin E."/>
            <person name="Drula E."/>
            <person name="Courty P.E."/>
            <person name="Chicoki N."/>
            <person name="Fauchery L."/>
            <person name="Kohler A."/>
            <person name="Kuo A."/>
            <person name="Labutti K."/>
            <person name="Pangilinan J."/>
            <person name="Lipzen A."/>
            <person name="Riley R."/>
            <person name="Andreopoulos W."/>
            <person name="He G."/>
            <person name="Johnson J."/>
            <person name="Barry K.W."/>
            <person name="Grigoriev I.V."/>
            <person name="Nagy L."/>
            <person name="Hibbett D."/>
            <person name="Henrissat B."/>
            <person name="Matheny P.B."/>
            <person name="Labbe J."/>
            <person name="Martin F."/>
        </authorList>
    </citation>
    <scope>NUCLEOTIDE SEQUENCE</scope>
    <source>
        <strain evidence="1">FP105234-sp</strain>
    </source>
</reference>
<protein>
    <submittedName>
        <fullName evidence="1">Aldolase</fullName>
    </submittedName>
</protein>
<proteinExistence type="predicted"/>
<keyword evidence="2" id="KW-1185">Reference proteome</keyword>
<dbReference type="EMBL" id="MU275846">
    <property type="protein sequence ID" value="KAI0052278.1"/>
    <property type="molecule type" value="Genomic_DNA"/>
</dbReference>
<dbReference type="Proteomes" id="UP000814033">
    <property type="component" value="Unassembled WGS sequence"/>
</dbReference>
<name>A0ACB8S7Y9_9AGAM</name>
<reference evidence="1" key="2">
    <citation type="journal article" date="2022" name="New Phytol.">
        <title>Evolutionary transition to the ectomycorrhizal habit in the genomes of a hyperdiverse lineage of mushroom-forming fungi.</title>
        <authorList>
            <person name="Looney B."/>
            <person name="Miyauchi S."/>
            <person name="Morin E."/>
            <person name="Drula E."/>
            <person name="Courty P.E."/>
            <person name="Kohler A."/>
            <person name="Kuo A."/>
            <person name="LaButti K."/>
            <person name="Pangilinan J."/>
            <person name="Lipzen A."/>
            <person name="Riley R."/>
            <person name="Andreopoulos W."/>
            <person name="He G."/>
            <person name="Johnson J."/>
            <person name="Nolan M."/>
            <person name="Tritt A."/>
            <person name="Barry K.W."/>
            <person name="Grigoriev I.V."/>
            <person name="Nagy L.G."/>
            <person name="Hibbett D."/>
            <person name="Henrissat B."/>
            <person name="Matheny P.B."/>
            <person name="Labbe J."/>
            <person name="Martin F.M."/>
        </authorList>
    </citation>
    <scope>NUCLEOTIDE SEQUENCE</scope>
    <source>
        <strain evidence="1">FP105234-sp</strain>
    </source>
</reference>
<evidence type="ECO:0000313" key="2">
    <source>
        <dbReference type="Proteomes" id="UP000814033"/>
    </source>
</evidence>
<organism evidence="1 2">
    <name type="scientific">Auriscalpium vulgare</name>
    <dbReference type="NCBI Taxonomy" id="40419"/>
    <lineage>
        <taxon>Eukaryota</taxon>
        <taxon>Fungi</taxon>
        <taxon>Dikarya</taxon>
        <taxon>Basidiomycota</taxon>
        <taxon>Agaricomycotina</taxon>
        <taxon>Agaricomycetes</taxon>
        <taxon>Russulales</taxon>
        <taxon>Auriscalpiaceae</taxon>
        <taxon>Auriscalpium</taxon>
    </lineage>
</organism>
<comment type="caution">
    <text evidence="1">The sequence shown here is derived from an EMBL/GenBank/DDBJ whole genome shotgun (WGS) entry which is preliminary data.</text>
</comment>
<sequence length="311" mass="33242">MSSPPPPGIYVPAVLFFTDDEELDDDAIKAHVLRLARGGVTGILVQGSNGEAQHLSHDERKYAIRLTRQTLDAHGFAHVLVIAGTGAQSTRETKKLNADAKEAGATHALVLTPSTWRPSMTKDAILRFHREVADASPIPTMVYNFPVVTAGLDLDSDTIAELGAHPNIVGVKLSCGHLGKLTRLVTALPSSSFATFIGRSDSFMPAVVMQGAGGIMALVNVAPRAHRVLLDAWNAGRMDEARDIQRMLSHADAICGKYGGIGFIKALVAKEFGYGGVTVRGPLLQSSVDKVSAQEGNLLRELIEFELKSSK</sequence>
<gene>
    <name evidence="1" type="ORF">FA95DRAFT_1533056</name>
</gene>